<protein>
    <submittedName>
        <fullName evidence="2">Membrane protein</fullName>
    </submittedName>
</protein>
<organism evidence="2 3">
    <name type="scientific">Persicitalea jodogahamensis</name>
    <dbReference type="NCBI Taxonomy" id="402147"/>
    <lineage>
        <taxon>Bacteria</taxon>
        <taxon>Pseudomonadati</taxon>
        <taxon>Bacteroidota</taxon>
        <taxon>Cytophagia</taxon>
        <taxon>Cytophagales</taxon>
        <taxon>Spirosomataceae</taxon>
        <taxon>Persicitalea</taxon>
    </lineage>
</organism>
<comment type="caution">
    <text evidence="2">The sequence shown here is derived from an EMBL/GenBank/DDBJ whole genome shotgun (WGS) entry which is preliminary data.</text>
</comment>
<evidence type="ECO:0000313" key="3">
    <source>
        <dbReference type="Proteomes" id="UP000598271"/>
    </source>
</evidence>
<dbReference type="InterPro" id="IPR005625">
    <property type="entry name" value="PepSY-ass_TM"/>
</dbReference>
<keyword evidence="1" id="KW-1133">Transmembrane helix</keyword>
<feature type="transmembrane region" description="Helical" evidence="1">
    <location>
        <begin position="135"/>
        <end position="155"/>
    </location>
</feature>
<reference evidence="2 3" key="1">
    <citation type="journal article" date="2014" name="Int. J. Syst. Evol. Microbiol.">
        <title>Complete genome sequence of Corynebacterium casei LMG S-19264T (=DSM 44701T), isolated from a smear-ripened cheese.</title>
        <authorList>
            <consortium name="US DOE Joint Genome Institute (JGI-PGF)"/>
            <person name="Walter F."/>
            <person name="Albersmeier A."/>
            <person name="Kalinowski J."/>
            <person name="Ruckert C."/>
        </authorList>
    </citation>
    <scope>NUCLEOTIDE SEQUENCE [LARGE SCALE GENOMIC DNA]</scope>
    <source>
        <strain evidence="2 3">KCTC 12866</strain>
    </source>
</reference>
<feature type="transmembrane region" description="Helical" evidence="1">
    <location>
        <begin position="185"/>
        <end position="205"/>
    </location>
</feature>
<name>A0A8J3GCF4_9BACT</name>
<dbReference type="EMBL" id="BMXF01000005">
    <property type="protein sequence ID" value="GHB84292.1"/>
    <property type="molecule type" value="Genomic_DNA"/>
</dbReference>
<dbReference type="Pfam" id="PF03929">
    <property type="entry name" value="PepSY_TM"/>
    <property type="match status" value="1"/>
</dbReference>
<dbReference type="Proteomes" id="UP000598271">
    <property type="component" value="Unassembled WGS sequence"/>
</dbReference>
<feature type="transmembrane region" description="Helical" evidence="1">
    <location>
        <begin position="335"/>
        <end position="357"/>
    </location>
</feature>
<sequence length="360" mass="41437">MKYWFGKLHLWLGLPLGSLFLVISLSGALYCWEPEFAAIAYRENVEPQEKPFVGIPVLKKSVEAALPDADFRTVYYRGPSKAVQLLLYAPGTYYHANLNPYTGELIHLQDMKKGWLNNLKFLHRNLMLGDIGREIVHWGTLLYLLMIISGIVLWWPARRSQRKQRFTIKWSASRKRLNYDLHNVLGFYSSWVLIFLVMTGLFWGFKIIKSSVKGFTQEDRIKYDVPRSAVDTTQADLAQYQIMDQLGEHFRKEFPDNNIRISNPHASDDPVQVSVIDKNRTVTNVDQYYFDRYTGARLSGSFQHGLHQDASLFTTLNGLAYDIHLGNIFGLPTRLLAFLASLIGASLSITGFVYWWGNRK</sequence>
<feature type="transmembrane region" description="Helical" evidence="1">
    <location>
        <begin position="12"/>
        <end position="32"/>
    </location>
</feature>
<evidence type="ECO:0000313" key="2">
    <source>
        <dbReference type="EMBL" id="GHB84292.1"/>
    </source>
</evidence>
<keyword evidence="1" id="KW-0812">Transmembrane</keyword>
<keyword evidence="1" id="KW-0472">Membrane</keyword>
<accession>A0A8J3GCF4</accession>
<gene>
    <name evidence="2" type="ORF">GCM10007390_44410</name>
</gene>
<evidence type="ECO:0000256" key="1">
    <source>
        <dbReference type="SAM" id="Phobius"/>
    </source>
</evidence>
<keyword evidence="3" id="KW-1185">Reference proteome</keyword>
<dbReference type="RefSeq" id="WP_189567521.1">
    <property type="nucleotide sequence ID" value="NZ_BMXF01000005.1"/>
</dbReference>
<dbReference type="AlphaFoldDB" id="A0A8J3GCF4"/>
<proteinExistence type="predicted"/>
<dbReference type="PANTHER" id="PTHR34219">
    <property type="entry name" value="IRON-REGULATED INNER MEMBRANE PROTEIN-RELATED"/>
    <property type="match status" value="1"/>
</dbReference>